<dbReference type="STRING" id="5364.A0A5C3N3I4"/>
<organism evidence="1 2">
    <name type="scientific">Heliocybe sulcata</name>
    <dbReference type="NCBI Taxonomy" id="5364"/>
    <lineage>
        <taxon>Eukaryota</taxon>
        <taxon>Fungi</taxon>
        <taxon>Dikarya</taxon>
        <taxon>Basidiomycota</taxon>
        <taxon>Agaricomycotina</taxon>
        <taxon>Agaricomycetes</taxon>
        <taxon>Gloeophyllales</taxon>
        <taxon>Gloeophyllaceae</taxon>
        <taxon>Heliocybe</taxon>
    </lineage>
</organism>
<dbReference type="Proteomes" id="UP000305948">
    <property type="component" value="Unassembled WGS sequence"/>
</dbReference>
<accession>A0A5C3N3I4</accession>
<evidence type="ECO:0000313" key="1">
    <source>
        <dbReference type="EMBL" id="TFK48351.1"/>
    </source>
</evidence>
<gene>
    <name evidence="1" type="ORF">OE88DRAFT_1608176</name>
</gene>
<evidence type="ECO:0000313" key="2">
    <source>
        <dbReference type="Proteomes" id="UP000305948"/>
    </source>
</evidence>
<feature type="non-terminal residue" evidence="1">
    <location>
        <position position="67"/>
    </location>
</feature>
<reference evidence="1 2" key="1">
    <citation type="journal article" date="2019" name="Nat. Ecol. Evol.">
        <title>Megaphylogeny resolves global patterns of mushroom evolution.</title>
        <authorList>
            <person name="Varga T."/>
            <person name="Krizsan K."/>
            <person name="Foldi C."/>
            <person name="Dima B."/>
            <person name="Sanchez-Garcia M."/>
            <person name="Sanchez-Ramirez S."/>
            <person name="Szollosi G.J."/>
            <person name="Szarkandi J.G."/>
            <person name="Papp V."/>
            <person name="Albert L."/>
            <person name="Andreopoulos W."/>
            <person name="Angelini C."/>
            <person name="Antonin V."/>
            <person name="Barry K.W."/>
            <person name="Bougher N.L."/>
            <person name="Buchanan P."/>
            <person name="Buyck B."/>
            <person name="Bense V."/>
            <person name="Catcheside P."/>
            <person name="Chovatia M."/>
            <person name="Cooper J."/>
            <person name="Damon W."/>
            <person name="Desjardin D."/>
            <person name="Finy P."/>
            <person name="Geml J."/>
            <person name="Haridas S."/>
            <person name="Hughes K."/>
            <person name="Justo A."/>
            <person name="Karasinski D."/>
            <person name="Kautmanova I."/>
            <person name="Kiss B."/>
            <person name="Kocsube S."/>
            <person name="Kotiranta H."/>
            <person name="LaButti K.M."/>
            <person name="Lechner B.E."/>
            <person name="Liimatainen K."/>
            <person name="Lipzen A."/>
            <person name="Lukacs Z."/>
            <person name="Mihaltcheva S."/>
            <person name="Morgado L.N."/>
            <person name="Niskanen T."/>
            <person name="Noordeloos M.E."/>
            <person name="Ohm R.A."/>
            <person name="Ortiz-Santana B."/>
            <person name="Ovrebo C."/>
            <person name="Racz N."/>
            <person name="Riley R."/>
            <person name="Savchenko A."/>
            <person name="Shiryaev A."/>
            <person name="Soop K."/>
            <person name="Spirin V."/>
            <person name="Szebenyi C."/>
            <person name="Tomsovsky M."/>
            <person name="Tulloss R.E."/>
            <person name="Uehling J."/>
            <person name="Grigoriev I.V."/>
            <person name="Vagvolgyi C."/>
            <person name="Papp T."/>
            <person name="Martin F.M."/>
            <person name="Miettinen O."/>
            <person name="Hibbett D.S."/>
            <person name="Nagy L.G."/>
        </authorList>
    </citation>
    <scope>NUCLEOTIDE SEQUENCE [LARGE SCALE GENOMIC DNA]</scope>
    <source>
        <strain evidence="1 2">OMC1185</strain>
    </source>
</reference>
<feature type="non-terminal residue" evidence="1">
    <location>
        <position position="1"/>
    </location>
</feature>
<proteinExistence type="predicted"/>
<dbReference type="AlphaFoldDB" id="A0A5C3N3I4"/>
<sequence>RMLQEFEARDFVVLNPHTLNLLRSEKGCSQKLLMHYNGPFKINHKLSLVIYQLHFPILYCMHPILDI</sequence>
<dbReference type="OrthoDB" id="3233705at2759"/>
<keyword evidence="2" id="KW-1185">Reference proteome</keyword>
<name>A0A5C3N3I4_9AGAM</name>
<protein>
    <submittedName>
        <fullName evidence="1">Uncharacterized protein</fullName>
    </submittedName>
</protein>
<dbReference type="EMBL" id="ML213520">
    <property type="protein sequence ID" value="TFK48351.1"/>
    <property type="molecule type" value="Genomic_DNA"/>
</dbReference>